<evidence type="ECO:0000313" key="3">
    <source>
        <dbReference type="Proteomes" id="UP000479000"/>
    </source>
</evidence>
<name>A0A6H5H8T9_9HEMI</name>
<dbReference type="Proteomes" id="UP000479000">
    <property type="component" value="Unassembled WGS sequence"/>
</dbReference>
<evidence type="ECO:0000256" key="1">
    <source>
        <dbReference type="SAM" id="MobiDB-lite"/>
    </source>
</evidence>
<dbReference type="EMBL" id="CADCXU010025657">
    <property type="protein sequence ID" value="CAB0012899.1"/>
    <property type="molecule type" value="Genomic_DNA"/>
</dbReference>
<gene>
    <name evidence="2" type="ORF">NTEN_LOCUS17589</name>
</gene>
<proteinExistence type="predicted"/>
<organism evidence="2 3">
    <name type="scientific">Nesidiocoris tenuis</name>
    <dbReference type="NCBI Taxonomy" id="355587"/>
    <lineage>
        <taxon>Eukaryota</taxon>
        <taxon>Metazoa</taxon>
        <taxon>Ecdysozoa</taxon>
        <taxon>Arthropoda</taxon>
        <taxon>Hexapoda</taxon>
        <taxon>Insecta</taxon>
        <taxon>Pterygota</taxon>
        <taxon>Neoptera</taxon>
        <taxon>Paraneoptera</taxon>
        <taxon>Hemiptera</taxon>
        <taxon>Heteroptera</taxon>
        <taxon>Panheteroptera</taxon>
        <taxon>Cimicomorpha</taxon>
        <taxon>Miridae</taxon>
        <taxon>Dicyphina</taxon>
        <taxon>Nesidiocoris</taxon>
    </lineage>
</organism>
<feature type="compositionally biased region" description="Basic residues" evidence="1">
    <location>
        <begin position="170"/>
        <end position="188"/>
    </location>
</feature>
<reference evidence="2 3" key="1">
    <citation type="submission" date="2020-02" db="EMBL/GenBank/DDBJ databases">
        <authorList>
            <person name="Ferguson B K."/>
        </authorList>
    </citation>
    <scope>NUCLEOTIDE SEQUENCE [LARGE SCALE GENOMIC DNA]</scope>
</reference>
<protein>
    <submittedName>
        <fullName evidence="2">Uncharacterized protein</fullName>
    </submittedName>
</protein>
<sequence>MNLRDRAPEIKLLGSRSKDRDLQNELQRTSFRDQAPDIKDQAPDIKLQTSISRNQASTDQFLKIKHKKSSSMHVSIMMNSENNIVVTMGYPECCITAKKGIGQGPYALPCPWEIPSSKKISLVERFSDEISIIPFSIIKESDSLLTIMTACFRFDLQPNVTGQRNDTRNGKKKVEKKKQQAKKKNKKQQKADTKTKKKKVMIYSRNAKKKEEKKKKKGEFYSFYEGEFSNSCSQRMKSHVYQTVHERNRAGYYSCDSQWKAALEKSGSREIRPSAGRENCRRISFTLVLSYYRGNRSWKFPSRASDSRKINLVSRSFFSKSHHVKRTTKKSTSNYSINLGGRGEIYEDRCSTWKYLRASSDYKAGHRPSLQHFMKYKKGKKIFHKKPHTLFVGKRMVLFHFGRSQCPDALQGVRCSTAWIVLAQRFRKGSHYSAPVISGGRADAILPTHRRPNRNLQSKNLSMQVFPISLAADVAPSGGHFPRRFSSRHIYLEIFLLCDSTVAHVQLCAPGITLNFLGCQDFSRKLQLHHISSTASNAASIFKIHRSSQVRSENDECSAGCHCFPFRNFWQTTAGPSG</sequence>
<feature type="non-terminal residue" evidence="2">
    <location>
        <position position="578"/>
    </location>
</feature>
<feature type="region of interest" description="Disordered" evidence="1">
    <location>
        <begin position="162"/>
        <end position="198"/>
    </location>
</feature>
<evidence type="ECO:0000313" key="2">
    <source>
        <dbReference type="EMBL" id="CAB0012899.1"/>
    </source>
</evidence>
<keyword evidence="3" id="KW-1185">Reference proteome</keyword>
<accession>A0A6H5H8T9</accession>
<dbReference type="AlphaFoldDB" id="A0A6H5H8T9"/>